<protein>
    <recommendedName>
        <fullName evidence="1">AAA-ATPase-like domain-containing protein</fullName>
    </recommendedName>
</protein>
<evidence type="ECO:0000313" key="3">
    <source>
        <dbReference type="Proteomes" id="UP000077266"/>
    </source>
</evidence>
<dbReference type="AlphaFoldDB" id="A0A165G3Q3"/>
<dbReference type="Pfam" id="PF09820">
    <property type="entry name" value="AAA-ATPase_like"/>
    <property type="match status" value="1"/>
</dbReference>
<dbReference type="Proteomes" id="UP000077266">
    <property type="component" value="Unassembled WGS sequence"/>
</dbReference>
<dbReference type="OrthoDB" id="3068380at2759"/>
<evidence type="ECO:0000313" key="2">
    <source>
        <dbReference type="EMBL" id="KZV89937.1"/>
    </source>
</evidence>
<dbReference type="InParanoid" id="A0A165G3Q3"/>
<accession>A0A165G3Q3</accession>
<dbReference type="InterPro" id="IPR018631">
    <property type="entry name" value="AAA-ATPase-like_dom"/>
</dbReference>
<name>A0A165G3Q3_EXIGL</name>
<sequence length="492" mass="55407">MALPFDFLRSGVVGHAAEFAYEICWFEDTLQGCGDGIVTLRDIATYLDQLHEVGCTCGRSVVADRVLKVHLRAAQDIDTALEDFSFSLDDDSDARVLRVINNPQAVVKDLFAEDEVFKLDEGVQLLFATAPSDPRDQRRRLRVFDGSESVVTLVVSRVARSLPEVDSSDYKVIASRPGTHFIDKSDFLSLRYHYDYNIDARVPIVLREAGYGKTVFCTMLEAFFSSYEHNCKTNVPTRFPIQRFKNLRERVHRGILAMLVDFGDLAQRLKEGCEQEHEEIMNACTGFVKTVIADFYEKNVWFLGEDLPSQDDAFMHTFEGLKILLARLGFRLFVIVDNYTAPFMRVSGTAVQYLEYELWLQLVAYIIKDLGGFVWRGFITGRPFHGHIPFSNRSLFAENTEDLTNRPESLQAIGFSREEILDLAATVGDSDIKMALADVLGNDISDGTAGHNATTSVYSAEAVVTMLTRLMNGDPLHEVLSEESLKRTVVVR</sequence>
<gene>
    <name evidence="2" type="ORF">EXIGLDRAFT_771302</name>
</gene>
<organism evidence="2 3">
    <name type="scientific">Exidia glandulosa HHB12029</name>
    <dbReference type="NCBI Taxonomy" id="1314781"/>
    <lineage>
        <taxon>Eukaryota</taxon>
        <taxon>Fungi</taxon>
        <taxon>Dikarya</taxon>
        <taxon>Basidiomycota</taxon>
        <taxon>Agaricomycotina</taxon>
        <taxon>Agaricomycetes</taxon>
        <taxon>Auriculariales</taxon>
        <taxon>Exidiaceae</taxon>
        <taxon>Exidia</taxon>
    </lineage>
</organism>
<reference evidence="2 3" key="1">
    <citation type="journal article" date="2016" name="Mol. Biol. Evol.">
        <title>Comparative Genomics of Early-Diverging Mushroom-Forming Fungi Provides Insights into the Origins of Lignocellulose Decay Capabilities.</title>
        <authorList>
            <person name="Nagy L.G."/>
            <person name="Riley R."/>
            <person name="Tritt A."/>
            <person name="Adam C."/>
            <person name="Daum C."/>
            <person name="Floudas D."/>
            <person name="Sun H."/>
            <person name="Yadav J.S."/>
            <person name="Pangilinan J."/>
            <person name="Larsson K.H."/>
            <person name="Matsuura K."/>
            <person name="Barry K."/>
            <person name="Labutti K."/>
            <person name="Kuo R."/>
            <person name="Ohm R.A."/>
            <person name="Bhattacharya S.S."/>
            <person name="Shirouzu T."/>
            <person name="Yoshinaga Y."/>
            <person name="Martin F.M."/>
            <person name="Grigoriev I.V."/>
            <person name="Hibbett D.S."/>
        </authorList>
    </citation>
    <scope>NUCLEOTIDE SEQUENCE [LARGE SCALE GENOMIC DNA]</scope>
    <source>
        <strain evidence="2 3">HHB12029</strain>
    </source>
</reference>
<evidence type="ECO:0000259" key="1">
    <source>
        <dbReference type="Pfam" id="PF09820"/>
    </source>
</evidence>
<proteinExistence type="predicted"/>
<dbReference type="EMBL" id="KV426060">
    <property type="protein sequence ID" value="KZV89937.1"/>
    <property type="molecule type" value="Genomic_DNA"/>
</dbReference>
<keyword evidence="3" id="KW-1185">Reference proteome</keyword>
<feature type="domain" description="AAA-ATPase-like" evidence="1">
    <location>
        <begin position="169"/>
        <end position="381"/>
    </location>
</feature>